<dbReference type="GO" id="GO:0020037">
    <property type="term" value="F:heme binding"/>
    <property type="evidence" value="ECO:0007669"/>
    <property type="project" value="InterPro"/>
</dbReference>
<reference evidence="6 7" key="1">
    <citation type="submission" date="2018-05" db="EMBL/GenBank/DDBJ databases">
        <title>Genome of Sphingosinicella humi QZX222.</title>
        <authorList>
            <person name="Qiao Z."/>
            <person name="Wang G."/>
        </authorList>
    </citation>
    <scope>NUCLEOTIDE SEQUENCE [LARGE SCALE GENOMIC DNA]</scope>
    <source>
        <strain evidence="6 7">QZX222</strain>
    </source>
</reference>
<dbReference type="RefSeq" id="WP_109272429.1">
    <property type="nucleotide sequence ID" value="NZ_QFFF01000002.1"/>
</dbReference>
<dbReference type="EMBL" id="QFFF01000002">
    <property type="protein sequence ID" value="PWG01368.1"/>
    <property type="molecule type" value="Genomic_DNA"/>
</dbReference>
<dbReference type="GO" id="GO:0009055">
    <property type="term" value="F:electron transfer activity"/>
    <property type="evidence" value="ECO:0007669"/>
    <property type="project" value="InterPro"/>
</dbReference>
<dbReference type="Proteomes" id="UP000245916">
    <property type="component" value="Unassembled WGS sequence"/>
</dbReference>
<evidence type="ECO:0000313" key="7">
    <source>
        <dbReference type="Proteomes" id="UP000245916"/>
    </source>
</evidence>
<dbReference type="PROSITE" id="PS51007">
    <property type="entry name" value="CYTC"/>
    <property type="match status" value="1"/>
</dbReference>
<evidence type="ECO:0000256" key="3">
    <source>
        <dbReference type="ARBA" id="ARBA00023004"/>
    </source>
</evidence>
<evidence type="ECO:0000256" key="1">
    <source>
        <dbReference type="ARBA" id="ARBA00022617"/>
    </source>
</evidence>
<sequence length="149" mass="15099">MRWAILLLLIPAACGDEPDRGYAATAGGARQEPYTAIPPGSVPRGAAARRAELAPPGPPVTPALIAAGAKAYQGYCAPCHGASGRGDGPVTQTGFPRSPPLGAGAHSPEQIVAIIGRGQGTMPPLAEQVPLRARWAIASYLTRESGGAD</sequence>
<evidence type="ECO:0000313" key="6">
    <source>
        <dbReference type="EMBL" id="PWG01368.1"/>
    </source>
</evidence>
<dbReference type="Gene3D" id="1.10.760.10">
    <property type="entry name" value="Cytochrome c-like domain"/>
    <property type="match status" value="1"/>
</dbReference>
<organism evidence="6 7">
    <name type="scientific">Allosphingosinicella humi</name>
    <dbReference type="NCBI Taxonomy" id="2068657"/>
    <lineage>
        <taxon>Bacteria</taxon>
        <taxon>Pseudomonadati</taxon>
        <taxon>Pseudomonadota</taxon>
        <taxon>Alphaproteobacteria</taxon>
        <taxon>Sphingomonadales</taxon>
        <taxon>Sphingomonadaceae</taxon>
        <taxon>Allosphingosinicella</taxon>
    </lineage>
</organism>
<dbReference type="OrthoDB" id="335174at2"/>
<dbReference type="AlphaFoldDB" id="A0A2U2IZ68"/>
<gene>
    <name evidence="6" type="ORF">DF286_14705</name>
</gene>
<dbReference type="InterPro" id="IPR009056">
    <property type="entry name" value="Cyt_c-like_dom"/>
</dbReference>
<keyword evidence="1 4" id="KW-0349">Heme</keyword>
<dbReference type="GO" id="GO:0046872">
    <property type="term" value="F:metal ion binding"/>
    <property type="evidence" value="ECO:0007669"/>
    <property type="project" value="UniProtKB-KW"/>
</dbReference>
<dbReference type="Pfam" id="PF13442">
    <property type="entry name" value="Cytochrome_CBB3"/>
    <property type="match status" value="1"/>
</dbReference>
<dbReference type="InterPro" id="IPR036909">
    <property type="entry name" value="Cyt_c-like_dom_sf"/>
</dbReference>
<keyword evidence="3 4" id="KW-0408">Iron</keyword>
<evidence type="ECO:0000256" key="2">
    <source>
        <dbReference type="ARBA" id="ARBA00022723"/>
    </source>
</evidence>
<evidence type="ECO:0000259" key="5">
    <source>
        <dbReference type="PROSITE" id="PS51007"/>
    </source>
</evidence>
<protein>
    <submittedName>
        <fullName evidence="6">Cytochrome C</fullName>
    </submittedName>
</protein>
<comment type="caution">
    <text evidence="6">The sequence shown here is derived from an EMBL/GenBank/DDBJ whole genome shotgun (WGS) entry which is preliminary data.</text>
</comment>
<feature type="domain" description="Cytochrome c" evidence="5">
    <location>
        <begin position="63"/>
        <end position="145"/>
    </location>
</feature>
<evidence type="ECO:0000256" key="4">
    <source>
        <dbReference type="PROSITE-ProRule" id="PRU00433"/>
    </source>
</evidence>
<dbReference type="SUPFAM" id="SSF46626">
    <property type="entry name" value="Cytochrome c"/>
    <property type="match status" value="1"/>
</dbReference>
<keyword evidence="7" id="KW-1185">Reference proteome</keyword>
<keyword evidence="2 4" id="KW-0479">Metal-binding</keyword>
<accession>A0A2U2IZ68</accession>
<name>A0A2U2IZ68_9SPHN</name>
<proteinExistence type="predicted"/>